<sequence>MRQIYQSLSSLSCFSSIYSFCICLDACIEPTAVLFSYLFSKPFHSIENLLLVRRGILQLLCPTTPLVRMLDMFETFT</sequence>
<organism evidence="1 2">
    <name type="scientific">Crucibulum laeve</name>
    <dbReference type="NCBI Taxonomy" id="68775"/>
    <lineage>
        <taxon>Eukaryota</taxon>
        <taxon>Fungi</taxon>
        <taxon>Dikarya</taxon>
        <taxon>Basidiomycota</taxon>
        <taxon>Agaricomycotina</taxon>
        <taxon>Agaricomycetes</taxon>
        <taxon>Agaricomycetidae</taxon>
        <taxon>Agaricales</taxon>
        <taxon>Agaricineae</taxon>
        <taxon>Nidulariaceae</taxon>
        <taxon>Crucibulum</taxon>
    </lineage>
</organism>
<dbReference type="EMBL" id="ML213629">
    <property type="protein sequence ID" value="TFK34618.1"/>
    <property type="molecule type" value="Genomic_DNA"/>
</dbReference>
<keyword evidence="2" id="KW-1185">Reference proteome</keyword>
<evidence type="ECO:0000313" key="2">
    <source>
        <dbReference type="Proteomes" id="UP000308652"/>
    </source>
</evidence>
<name>A0A5C3LQN0_9AGAR</name>
<reference evidence="1 2" key="1">
    <citation type="journal article" date="2019" name="Nat. Ecol. Evol.">
        <title>Megaphylogeny resolves global patterns of mushroom evolution.</title>
        <authorList>
            <person name="Varga T."/>
            <person name="Krizsan K."/>
            <person name="Foldi C."/>
            <person name="Dima B."/>
            <person name="Sanchez-Garcia M."/>
            <person name="Sanchez-Ramirez S."/>
            <person name="Szollosi G.J."/>
            <person name="Szarkandi J.G."/>
            <person name="Papp V."/>
            <person name="Albert L."/>
            <person name="Andreopoulos W."/>
            <person name="Angelini C."/>
            <person name="Antonin V."/>
            <person name="Barry K.W."/>
            <person name="Bougher N.L."/>
            <person name="Buchanan P."/>
            <person name="Buyck B."/>
            <person name="Bense V."/>
            <person name="Catcheside P."/>
            <person name="Chovatia M."/>
            <person name="Cooper J."/>
            <person name="Damon W."/>
            <person name="Desjardin D."/>
            <person name="Finy P."/>
            <person name="Geml J."/>
            <person name="Haridas S."/>
            <person name="Hughes K."/>
            <person name="Justo A."/>
            <person name="Karasinski D."/>
            <person name="Kautmanova I."/>
            <person name="Kiss B."/>
            <person name="Kocsube S."/>
            <person name="Kotiranta H."/>
            <person name="LaButti K.M."/>
            <person name="Lechner B.E."/>
            <person name="Liimatainen K."/>
            <person name="Lipzen A."/>
            <person name="Lukacs Z."/>
            <person name="Mihaltcheva S."/>
            <person name="Morgado L.N."/>
            <person name="Niskanen T."/>
            <person name="Noordeloos M.E."/>
            <person name="Ohm R.A."/>
            <person name="Ortiz-Santana B."/>
            <person name="Ovrebo C."/>
            <person name="Racz N."/>
            <person name="Riley R."/>
            <person name="Savchenko A."/>
            <person name="Shiryaev A."/>
            <person name="Soop K."/>
            <person name="Spirin V."/>
            <person name="Szebenyi C."/>
            <person name="Tomsovsky M."/>
            <person name="Tulloss R.E."/>
            <person name="Uehling J."/>
            <person name="Grigoriev I.V."/>
            <person name="Vagvolgyi C."/>
            <person name="Papp T."/>
            <person name="Martin F.M."/>
            <person name="Miettinen O."/>
            <person name="Hibbett D.S."/>
            <person name="Nagy L.G."/>
        </authorList>
    </citation>
    <scope>NUCLEOTIDE SEQUENCE [LARGE SCALE GENOMIC DNA]</scope>
    <source>
        <strain evidence="1 2">CBS 166.37</strain>
    </source>
</reference>
<proteinExistence type="predicted"/>
<dbReference type="AlphaFoldDB" id="A0A5C3LQN0"/>
<dbReference type="Proteomes" id="UP000308652">
    <property type="component" value="Unassembled WGS sequence"/>
</dbReference>
<accession>A0A5C3LQN0</accession>
<evidence type="ECO:0000313" key="1">
    <source>
        <dbReference type="EMBL" id="TFK34618.1"/>
    </source>
</evidence>
<protein>
    <submittedName>
        <fullName evidence="1">Uncharacterized protein</fullName>
    </submittedName>
</protein>
<gene>
    <name evidence="1" type="ORF">BDQ12DRAFT_689272</name>
</gene>